<dbReference type="PRINTS" id="PR00113">
    <property type="entry name" value="ALKPHPHTASE"/>
</dbReference>
<keyword evidence="5" id="KW-0597">Phosphoprotein</keyword>
<dbReference type="EMBL" id="BAABUK010000013">
    <property type="protein sequence ID" value="GAA5812444.1"/>
    <property type="molecule type" value="Genomic_DNA"/>
</dbReference>
<keyword evidence="13" id="KW-1133">Transmembrane helix</keyword>
<dbReference type="InterPro" id="IPR019833">
    <property type="entry name" value="Mn/Fe_SOD_BS"/>
</dbReference>
<evidence type="ECO:0000256" key="6">
    <source>
        <dbReference type="ARBA" id="ARBA00022723"/>
    </source>
</evidence>
<accession>A0ABP9Z005</accession>
<dbReference type="Proteomes" id="UP001473302">
    <property type="component" value="Unassembled WGS sequence"/>
</dbReference>
<feature type="domain" description="Manganese/iron superoxide dismutase C-terminal" evidence="15">
    <location>
        <begin position="654"/>
        <end position="754"/>
    </location>
</feature>
<dbReference type="SUPFAM" id="SSF53649">
    <property type="entry name" value="Alkaline phosphatase-like"/>
    <property type="match status" value="1"/>
</dbReference>
<dbReference type="Pfam" id="PF00245">
    <property type="entry name" value="Alk_phosphatase"/>
    <property type="match status" value="1"/>
</dbReference>
<comment type="catalytic activity">
    <reaction evidence="12">
        <text>a phosphate monoester + H2O = an alcohol + phosphate</text>
        <dbReference type="Rhea" id="RHEA:15017"/>
        <dbReference type="ChEBI" id="CHEBI:15377"/>
        <dbReference type="ChEBI" id="CHEBI:30879"/>
        <dbReference type="ChEBI" id="CHEBI:43474"/>
        <dbReference type="ChEBI" id="CHEBI:67140"/>
        <dbReference type="EC" id="3.1.3.1"/>
    </reaction>
</comment>
<evidence type="ECO:0000259" key="14">
    <source>
        <dbReference type="Pfam" id="PF00081"/>
    </source>
</evidence>
<sequence>MSNTRTNYSAIPDDLEEDRQKQVPIYRKKLNLIVGASIIGITGAIIVASTIFLGKTVEPEPKKNVIMMISDGFGPASETFARQYYTWLGERDVKTMLPLDEIHVGHSRTQSSSSLVTDSAAGATAFSCAQKSYNGAIGVDPQEIPCGTVLESAKIHRDMLTGLVVTSRITHATPAAFSAHVRWRDSENEIAEQQIGHNPLGRTVDLMFGGGVCEFLSNATQGSCRADSRDLFAEAEDQFGWQVIHGQGSRQKFDSIEQDVELPLMALFANNHMDYELDRKSAEQPALHEMVTKALSILKTKSKKQDTGFFLMIEGSRIDMAAHTNDPAAHVHDILEYQQTVALVKKFVEENPNTVVISTSDHETGGFTAGRQLGDQYPEYLWYPEVISRVRNSSESLAEAWSGSMQSDTATDHFLTQVLIKSGLGIEDVTAEELQRVKDWKPTDTCTTIDLSYIFADMVSRRALIGWTTHGHTAVDVNLYAKGDGTEALRGSRENTEIGDFIVDYLGLDINDITERLTKDSDNEFLGALDYKLGPTMLSIAARSIKTTSVKSVLGPLTSIRTKVTLPELPYEYNGLEPYINAEIMKIHHTKHHQAYVNGFNQAEEKLEGAFKSNDLTQQLSLQGALKFNGGGHINHTLFWQNLAPKGKGGGDLPKGALASAISKEFGSFEDFVKQFNTAAAGVQGSGWAWLGYNKASKRVEIATTPNQDPLLHLTPLLGIDVWEHAYYLQYKNVRPDYLKNVWEVVNWTTVSERFAKAS</sequence>
<dbReference type="Gene3D" id="1.10.287.990">
    <property type="entry name" value="Fe,Mn superoxide dismutase (SOD) domain"/>
    <property type="match status" value="1"/>
</dbReference>
<evidence type="ECO:0000256" key="7">
    <source>
        <dbReference type="ARBA" id="ARBA00022801"/>
    </source>
</evidence>
<proteinExistence type="inferred from homology"/>
<comment type="cofactor">
    <cofactor evidence="1">
        <name>Mg(2+)</name>
        <dbReference type="ChEBI" id="CHEBI:18420"/>
    </cofactor>
</comment>
<evidence type="ECO:0000256" key="11">
    <source>
        <dbReference type="RuleBase" id="RU003946"/>
    </source>
</evidence>
<dbReference type="PANTHER" id="PTHR11596">
    <property type="entry name" value="ALKALINE PHOSPHATASE"/>
    <property type="match status" value="1"/>
</dbReference>
<dbReference type="InterPro" id="IPR001952">
    <property type="entry name" value="Alkaline_phosphatase"/>
</dbReference>
<keyword evidence="13" id="KW-0812">Transmembrane</keyword>
<dbReference type="InterPro" id="IPR017850">
    <property type="entry name" value="Alkaline_phosphatase_core_sf"/>
</dbReference>
<evidence type="ECO:0000256" key="3">
    <source>
        <dbReference type="ARBA" id="ARBA00005984"/>
    </source>
</evidence>
<evidence type="ECO:0000313" key="17">
    <source>
        <dbReference type="Proteomes" id="UP001473302"/>
    </source>
</evidence>
<dbReference type="SUPFAM" id="SSF54719">
    <property type="entry name" value="Fe,Mn superoxide dismutase (SOD), C-terminal domain"/>
    <property type="match status" value="1"/>
</dbReference>
<dbReference type="Gene3D" id="1.10.60.40">
    <property type="match status" value="1"/>
</dbReference>
<comment type="similarity">
    <text evidence="4">Belongs to the iron/manganese superoxide dismutase family.</text>
</comment>
<evidence type="ECO:0000256" key="13">
    <source>
        <dbReference type="SAM" id="Phobius"/>
    </source>
</evidence>
<dbReference type="Gene3D" id="3.40.720.10">
    <property type="entry name" value="Alkaline Phosphatase, subunit A"/>
    <property type="match status" value="1"/>
</dbReference>
<dbReference type="EC" id="3.1.3.1" evidence="12"/>
<keyword evidence="8 12" id="KW-0862">Zinc</keyword>
<dbReference type="InterPro" id="IPR019832">
    <property type="entry name" value="Mn/Fe_SOD_C"/>
</dbReference>
<dbReference type="SUPFAM" id="SSF46609">
    <property type="entry name" value="Fe,Mn superoxide dismutase (SOD), N-terminal domain"/>
    <property type="match status" value="1"/>
</dbReference>
<comment type="caution">
    <text evidence="16">The sequence shown here is derived from an EMBL/GenBank/DDBJ whole genome shotgun (WGS) entry which is preliminary data.</text>
</comment>
<evidence type="ECO:0000259" key="15">
    <source>
        <dbReference type="Pfam" id="PF02777"/>
    </source>
</evidence>
<evidence type="ECO:0000313" key="16">
    <source>
        <dbReference type="EMBL" id="GAA5812444.1"/>
    </source>
</evidence>
<dbReference type="InterPro" id="IPR019831">
    <property type="entry name" value="Mn/Fe_SOD_N"/>
</dbReference>
<keyword evidence="10" id="KW-0560">Oxidoreductase</keyword>
<dbReference type="InterPro" id="IPR018299">
    <property type="entry name" value="Alkaline_phosphatase_AS"/>
</dbReference>
<keyword evidence="13" id="KW-0472">Membrane</keyword>
<comment type="similarity">
    <text evidence="3 11">Belongs to the alkaline phosphatase family.</text>
</comment>
<evidence type="ECO:0000256" key="8">
    <source>
        <dbReference type="ARBA" id="ARBA00022833"/>
    </source>
</evidence>
<dbReference type="PANTHER" id="PTHR11596:SF5">
    <property type="entry name" value="ALKALINE PHOSPHATASE"/>
    <property type="match status" value="1"/>
</dbReference>
<evidence type="ECO:0000256" key="12">
    <source>
        <dbReference type="RuleBase" id="RU003947"/>
    </source>
</evidence>
<dbReference type="Gene3D" id="3.55.40.20">
    <property type="entry name" value="Iron/manganese superoxide dismutase, C-terminal domain"/>
    <property type="match status" value="1"/>
</dbReference>
<protein>
    <recommendedName>
        <fullName evidence="12">Alkaline phosphatase</fullName>
        <ecNumber evidence="12">3.1.3.1</ecNumber>
    </recommendedName>
</protein>
<dbReference type="InterPro" id="IPR036314">
    <property type="entry name" value="SOD_C_sf"/>
</dbReference>
<evidence type="ECO:0000256" key="4">
    <source>
        <dbReference type="ARBA" id="ARBA00008714"/>
    </source>
</evidence>
<evidence type="ECO:0000256" key="2">
    <source>
        <dbReference type="ARBA" id="ARBA00001947"/>
    </source>
</evidence>
<evidence type="ECO:0000256" key="9">
    <source>
        <dbReference type="ARBA" id="ARBA00022842"/>
    </source>
</evidence>
<feature type="transmembrane region" description="Helical" evidence="13">
    <location>
        <begin position="30"/>
        <end position="53"/>
    </location>
</feature>
<dbReference type="Pfam" id="PF00081">
    <property type="entry name" value="Sod_Fe_N"/>
    <property type="match status" value="1"/>
</dbReference>
<dbReference type="PROSITE" id="PS00088">
    <property type="entry name" value="SOD_MN"/>
    <property type="match status" value="1"/>
</dbReference>
<keyword evidence="7 12" id="KW-0378">Hydrolase</keyword>
<organism evidence="16 17">
    <name type="scientific">Mucor flavus</name>
    <dbReference type="NCBI Taxonomy" id="439312"/>
    <lineage>
        <taxon>Eukaryota</taxon>
        <taxon>Fungi</taxon>
        <taxon>Fungi incertae sedis</taxon>
        <taxon>Mucoromycota</taxon>
        <taxon>Mucoromycotina</taxon>
        <taxon>Mucoromycetes</taxon>
        <taxon>Mucorales</taxon>
        <taxon>Mucorineae</taxon>
        <taxon>Mucoraceae</taxon>
        <taxon>Mucor</taxon>
    </lineage>
</organism>
<evidence type="ECO:0000256" key="10">
    <source>
        <dbReference type="ARBA" id="ARBA00023002"/>
    </source>
</evidence>
<gene>
    <name evidence="16" type="ORF">MFLAVUS_005900</name>
</gene>
<comment type="cofactor">
    <cofactor evidence="2">
        <name>Zn(2+)</name>
        <dbReference type="ChEBI" id="CHEBI:29105"/>
    </cofactor>
</comment>
<reference evidence="16 17" key="1">
    <citation type="submission" date="2024-04" db="EMBL/GenBank/DDBJ databases">
        <title>genome sequences of Mucor flavus KT1a and Helicostylum pulchrum KT1b strains isolated from the surface of a dry-aged beef.</title>
        <authorList>
            <person name="Toyotome T."/>
            <person name="Hosono M."/>
            <person name="Torimaru M."/>
            <person name="Fukuda K."/>
            <person name="Mikami N."/>
        </authorList>
    </citation>
    <scope>NUCLEOTIDE SEQUENCE [LARGE SCALE GENOMIC DNA]</scope>
    <source>
        <strain evidence="16 17">KT1a</strain>
    </source>
</reference>
<keyword evidence="9 12" id="KW-0460">Magnesium</keyword>
<evidence type="ECO:0000256" key="1">
    <source>
        <dbReference type="ARBA" id="ARBA00001946"/>
    </source>
</evidence>
<feature type="domain" description="Manganese/iron superoxide dismutase N-terminal" evidence="14">
    <location>
        <begin position="565"/>
        <end position="644"/>
    </location>
</feature>
<dbReference type="CDD" id="cd16012">
    <property type="entry name" value="ALP"/>
    <property type="match status" value="1"/>
</dbReference>
<dbReference type="InterPro" id="IPR036324">
    <property type="entry name" value="Mn/Fe_SOD_N_sf"/>
</dbReference>
<keyword evidence="6" id="KW-0479">Metal-binding</keyword>
<dbReference type="Pfam" id="PF02777">
    <property type="entry name" value="Sod_Fe_C"/>
    <property type="match status" value="1"/>
</dbReference>
<evidence type="ECO:0000256" key="5">
    <source>
        <dbReference type="ARBA" id="ARBA00022553"/>
    </source>
</evidence>
<keyword evidence="17" id="KW-1185">Reference proteome</keyword>
<name>A0ABP9Z005_9FUNG</name>
<dbReference type="SMART" id="SM00098">
    <property type="entry name" value="alkPPc"/>
    <property type="match status" value="1"/>
</dbReference>
<dbReference type="PROSITE" id="PS00123">
    <property type="entry name" value="ALKALINE_PHOSPHATASE"/>
    <property type="match status" value="1"/>
</dbReference>